<dbReference type="Proteomes" id="UP000308600">
    <property type="component" value="Unassembled WGS sequence"/>
</dbReference>
<protein>
    <submittedName>
        <fullName evidence="1">Uncharacterized protein</fullName>
    </submittedName>
</protein>
<feature type="non-terminal residue" evidence="1">
    <location>
        <position position="185"/>
    </location>
</feature>
<reference evidence="1 2" key="1">
    <citation type="journal article" date="2019" name="Nat. Ecol. Evol.">
        <title>Megaphylogeny resolves global patterns of mushroom evolution.</title>
        <authorList>
            <person name="Varga T."/>
            <person name="Krizsan K."/>
            <person name="Foldi C."/>
            <person name="Dima B."/>
            <person name="Sanchez-Garcia M."/>
            <person name="Sanchez-Ramirez S."/>
            <person name="Szollosi G.J."/>
            <person name="Szarkandi J.G."/>
            <person name="Papp V."/>
            <person name="Albert L."/>
            <person name="Andreopoulos W."/>
            <person name="Angelini C."/>
            <person name="Antonin V."/>
            <person name="Barry K.W."/>
            <person name="Bougher N.L."/>
            <person name="Buchanan P."/>
            <person name="Buyck B."/>
            <person name="Bense V."/>
            <person name="Catcheside P."/>
            <person name="Chovatia M."/>
            <person name="Cooper J."/>
            <person name="Damon W."/>
            <person name="Desjardin D."/>
            <person name="Finy P."/>
            <person name="Geml J."/>
            <person name="Haridas S."/>
            <person name="Hughes K."/>
            <person name="Justo A."/>
            <person name="Karasinski D."/>
            <person name="Kautmanova I."/>
            <person name="Kiss B."/>
            <person name="Kocsube S."/>
            <person name="Kotiranta H."/>
            <person name="LaButti K.M."/>
            <person name="Lechner B.E."/>
            <person name="Liimatainen K."/>
            <person name="Lipzen A."/>
            <person name="Lukacs Z."/>
            <person name="Mihaltcheva S."/>
            <person name="Morgado L.N."/>
            <person name="Niskanen T."/>
            <person name="Noordeloos M.E."/>
            <person name="Ohm R.A."/>
            <person name="Ortiz-Santana B."/>
            <person name="Ovrebo C."/>
            <person name="Racz N."/>
            <person name="Riley R."/>
            <person name="Savchenko A."/>
            <person name="Shiryaev A."/>
            <person name="Soop K."/>
            <person name="Spirin V."/>
            <person name="Szebenyi C."/>
            <person name="Tomsovsky M."/>
            <person name="Tulloss R.E."/>
            <person name="Uehling J."/>
            <person name="Grigoriev I.V."/>
            <person name="Vagvolgyi C."/>
            <person name="Papp T."/>
            <person name="Martin F.M."/>
            <person name="Miettinen O."/>
            <person name="Hibbett D.S."/>
            <person name="Nagy L.G."/>
        </authorList>
    </citation>
    <scope>NUCLEOTIDE SEQUENCE [LARGE SCALE GENOMIC DNA]</scope>
    <source>
        <strain evidence="1 2">NL-1719</strain>
    </source>
</reference>
<dbReference type="EMBL" id="ML209831">
    <property type="protein sequence ID" value="TFK57943.1"/>
    <property type="molecule type" value="Genomic_DNA"/>
</dbReference>
<keyword evidence="2" id="KW-1185">Reference proteome</keyword>
<sequence>LIVRRSIPVSLQDGHQYLNESLLQFGFLASSPLRPTIAFSLRALKFYRQAHRTCPRFSIEAYCRAHCHILNTPFPTYLPVQFSRAYDTYLLIHRIVDRRVDIALGRDEPNWHIKNSCPTCFYALEDEPPLKFSSFVSMDGNNSLRRIGASMHGQDRVDHLDTRTIDSDWWLTADDVDKFKHEVQS</sequence>
<organism evidence="1 2">
    <name type="scientific">Pluteus cervinus</name>
    <dbReference type="NCBI Taxonomy" id="181527"/>
    <lineage>
        <taxon>Eukaryota</taxon>
        <taxon>Fungi</taxon>
        <taxon>Dikarya</taxon>
        <taxon>Basidiomycota</taxon>
        <taxon>Agaricomycotina</taxon>
        <taxon>Agaricomycetes</taxon>
        <taxon>Agaricomycetidae</taxon>
        <taxon>Agaricales</taxon>
        <taxon>Pluteineae</taxon>
        <taxon>Pluteaceae</taxon>
        <taxon>Pluteus</taxon>
    </lineage>
</organism>
<proteinExistence type="predicted"/>
<evidence type="ECO:0000313" key="1">
    <source>
        <dbReference type="EMBL" id="TFK57943.1"/>
    </source>
</evidence>
<evidence type="ECO:0000313" key="2">
    <source>
        <dbReference type="Proteomes" id="UP000308600"/>
    </source>
</evidence>
<gene>
    <name evidence="1" type="ORF">BDN72DRAFT_749722</name>
</gene>
<accession>A0ACD2ZXA6</accession>
<feature type="non-terminal residue" evidence="1">
    <location>
        <position position="1"/>
    </location>
</feature>
<name>A0ACD2ZXA6_9AGAR</name>